<dbReference type="SUPFAM" id="SSF52540">
    <property type="entry name" value="P-loop containing nucleoside triphosphate hydrolases"/>
    <property type="match status" value="1"/>
</dbReference>
<name>X1QZE4_9ZZZZ</name>
<dbReference type="EMBL" id="BARW01011467">
    <property type="protein sequence ID" value="GAI73638.1"/>
    <property type="molecule type" value="Genomic_DNA"/>
</dbReference>
<comment type="similarity">
    <text evidence="1">Belongs to the GSP E family.</text>
</comment>
<organism evidence="3">
    <name type="scientific">marine sediment metagenome</name>
    <dbReference type="NCBI Taxonomy" id="412755"/>
    <lineage>
        <taxon>unclassified sequences</taxon>
        <taxon>metagenomes</taxon>
        <taxon>ecological metagenomes</taxon>
    </lineage>
</organism>
<dbReference type="InterPro" id="IPR050921">
    <property type="entry name" value="T4SS_GSP_E_ATPase"/>
</dbReference>
<feature type="non-terminal residue" evidence="3">
    <location>
        <position position="159"/>
    </location>
</feature>
<dbReference type="InterPro" id="IPR027417">
    <property type="entry name" value="P-loop_NTPase"/>
</dbReference>
<feature type="domain" description="Bacterial type II secretion system protein E" evidence="2">
    <location>
        <begin position="3"/>
        <end position="159"/>
    </location>
</feature>
<dbReference type="InterPro" id="IPR001482">
    <property type="entry name" value="T2SS/T4SS_dom"/>
</dbReference>
<protein>
    <recommendedName>
        <fullName evidence="2">Bacterial type II secretion system protein E domain-containing protein</fullName>
    </recommendedName>
</protein>
<dbReference type="Pfam" id="PF00437">
    <property type="entry name" value="T2SSE"/>
    <property type="match status" value="1"/>
</dbReference>
<dbReference type="Gene3D" id="3.40.50.300">
    <property type="entry name" value="P-loop containing nucleotide triphosphate hydrolases"/>
    <property type="match status" value="1"/>
</dbReference>
<dbReference type="GO" id="GO:0016887">
    <property type="term" value="F:ATP hydrolysis activity"/>
    <property type="evidence" value="ECO:0007669"/>
    <property type="project" value="InterPro"/>
</dbReference>
<proteinExistence type="inferred from homology"/>
<gene>
    <name evidence="3" type="ORF">S12H4_22105</name>
</gene>
<reference evidence="3" key="1">
    <citation type="journal article" date="2014" name="Front. Microbiol.">
        <title>High frequency of phylogenetically diverse reductive dehalogenase-homologous genes in deep subseafloor sedimentary metagenomes.</title>
        <authorList>
            <person name="Kawai M."/>
            <person name="Futagami T."/>
            <person name="Toyoda A."/>
            <person name="Takaki Y."/>
            <person name="Nishi S."/>
            <person name="Hori S."/>
            <person name="Arai W."/>
            <person name="Tsubouchi T."/>
            <person name="Morono Y."/>
            <person name="Uchiyama I."/>
            <person name="Ito T."/>
            <person name="Fujiyama A."/>
            <person name="Inagaki F."/>
            <person name="Takami H."/>
        </authorList>
    </citation>
    <scope>NUCLEOTIDE SEQUENCE</scope>
    <source>
        <strain evidence="3">Expedition CK06-06</strain>
    </source>
</reference>
<dbReference type="AlphaFoldDB" id="X1QZE4"/>
<dbReference type="PANTHER" id="PTHR30486">
    <property type="entry name" value="TWITCHING MOTILITY PROTEIN PILT"/>
    <property type="match status" value="1"/>
</dbReference>
<sequence>MQIKELLIEAKEKDASDLHLNVGIPPVLRINGKLIRLNLPELTPEITHEMIYSILSEKQKADFEKYGELDLSYELINISRFRVNIFKHRRGEGAAFRLIPEKIKTLSELGLPSILSDFTEKDRGLVLLTGPTGSGKSTTLAALIDIINKNRYDNIITIE</sequence>
<dbReference type="Gene3D" id="3.30.450.90">
    <property type="match status" value="1"/>
</dbReference>
<evidence type="ECO:0000256" key="1">
    <source>
        <dbReference type="ARBA" id="ARBA00006611"/>
    </source>
</evidence>
<comment type="caution">
    <text evidence="3">The sequence shown here is derived from an EMBL/GenBank/DDBJ whole genome shotgun (WGS) entry which is preliminary data.</text>
</comment>
<accession>X1QZE4</accession>
<evidence type="ECO:0000313" key="3">
    <source>
        <dbReference type="EMBL" id="GAI73638.1"/>
    </source>
</evidence>
<evidence type="ECO:0000259" key="2">
    <source>
        <dbReference type="Pfam" id="PF00437"/>
    </source>
</evidence>